<dbReference type="EMBL" id="JAIPUX010005290">
    <property type="protein sequence ID" value="KAH0616086.1"/>
    <property type="molecule type" value="Genomic_DNA"/>
</dbReference>
<dbReference type="SUPFAM" id="SSF57845">
    <property type="entry name" value="B-box zinc-binding domain"/>
    <property type="match status" value="1"/>
</dbReference>
<dbReference type="InterPro" id="IPR017907">
    <property type="entry name" value="Znf_RING_CS"/>
</dbReference>
<keyword evidence="3" id="KW-0862">Zinc</keyword>
<dbReference type="Gene3D" id="3.30.40.10">
    <property type="entry name" value="Zinc/RING finger domain, C3HC4 (zinc finger)"/>
    <property type="match status" value="1"/>
</dbReference>
<evidence type="ECO:0000256" key="4">
    <source>
        <dbReference type="PROSITE-ProRule" id="PRU00024"/>
    </source>
</evidence>
<evidence type="ECO:0000313" key="9">
    <source>
        <dbReference type="EMBL" id="KAH0616086.1"/>
    </source>
</evidence>
<organism evidence="9 10">
    <name type="scientific">Phrynosoma platyrhinos</name>
    <name type="common">Desert horned lizard</name>
    <dbReference type="NCBI Taxonomy" id="52577"/>
    <lineage>
        <taxon>Eukaryota</taxon>
        <taxon>Metazoa</taxon>
        <taxon>Chordata</taxon>
        <taxon>Craniata</taxon>
        <taxon>Vertebrata</taxon>
        <taxon>Euteleostomi</taxon>
        <taxon>Lepidosauria</taxon>
        <taxon>Squamata</taxon>
        <taxon>Bifurcata</taxon>
        <taxon>Unidentata</taxon>
        <taxon>Episquamata</taxon>
        <taxon>Toxicofera</taxon>
        <taxon>Iguania</taxon>
        <taxon>Phrynosomatidae</taxon>
        <taxon>Phrynosomatinae</taxon>
        <taxon>Phrynosoma</taxon>
    </lineage>
</organism>
<dbReference type="InterPro" id="IPR050143">
    <property type="entry name" value="TRIM/RBCC"/>
</dbReference>
<comment type="caution">
    <text evidence="9">The sequence shown here is derived from an EMBL/GenBank/DDBJ whole genome shotgun (WGS) entry which is preliminary data.</text>
</comment>
<gene>
    <name evidence="9" type="ORF">JD844_026920</name>
</gene>
<keyword evidence="1" id="KW-0479">Metal-binding</keyword>
<feature type="compositionally biased region" description="Low complexity" evidence="6">
    <location>
        <begin position="891"/>
        <end position="907"/>
    </location>
</feature>
<evidence type="ECO:0008006" key="11">
    <source>
        <dbReference type="Google" id="ProtNLM"/>
    </source>
</evidence>
<accession>A0ABQ7SFI5</accession>
<dbReference type="InterPro" id="IPR001841">
    <property type="entry name" value="Znf_RING"/>
</dbReference>
<dbReference type="Pfam" id="PF00643">
    <property type="entry name" value="zf-B_box"/>
    <property type="match status" value="1"/>
</dbReference>
<dbReference type="PROSITE" id="PS00518">
    <property type="entry name" value="ZF_RING_1"/>
    <property type="match status" value="1"/>
</dbReference>
<feature type="domain" description="RING-type" evidence="7">
    <location>
        <begin position="7"/>
        <end position="63"/>
    </location>
</feature>
<dbReference type="PROSITE" id="PS50119">
    <property type="entry name" value="ZF_BBOX"/>
    <property type="match status" value="1"/>
</dbReference>
<dbReference type="SUPFAM" id="SSF57850">
    <property type="entry name" value="RING/U-box"/>
    <property type="match status" value="1"/>
</dbReference>
<sequence>MEASLTCAVCLSLFEEPVTLPLCSHNFCRPCVAECLSLARASAGGSSASSSSSSVSVPCPLCRKLCPLPPEGGAAALPLNTTLAEVVKLFRAGREAAAGAGCEEEACWALAPRLATPCRKHRGRPLELYCRTCLRGGCGQCVSEEHRGLFHAVNLVDTVYQEEKLAFFSNLKKIRDLHLSLLKEVNSPKDAEVVMQSEEEIIKTEFEKVCNALEMRKKQLLEDLENQKKRKEKESLIWKRMKEVHRKTIENVACSLNQRMKTQLDLMQMASKHENQSEFGQKQMDTTSIVNDILALNLTAINLDADTGRMMSLFKLLSMVFHNIDFAFSLKKQIFLPEVVYVPYQQIVEISGKIRKTQKMDSVSIPTQYMSVSVTAEFGSMSHEELRYNYYMKHQVRPGELQAQTVNKSHTLPKTLSSKSTFCLNVEAKNQKKRKMQLLQRQSIKGTSLSDSVGFTFKAEAVNFNFSASNNNLHQLNLKEHQNDSKEISLSKNTNSCLNAAKIPLLPAITVPSETPFSLTLFPKVPTSAATSAATLNLHSLSGAAEQATGPLVSISSGNLTIPATKGSALSFKKESQVFSPLFHGKPVSQDCNTSNINGFNSSDSGATTTITITAPKLIIPVNENPSFSAFSTNDENNYFQKTKPGSLNQTSFILPVEKTVEENKAACFSREKNTGHNSLASPAVVSAKDFVCNSSITSNLASKMSSSAFDHTGASKTSSAFDHTGASKKQVVPKRLSSNNYSWTSNSPCVFSFKGAMKNNCDTLTMKPFSKIEYANDKSKMKPKEKYSAVKKSVPSVKDLPVHQELKHLACSSSSSSSIDSTPKSEIANMLVPQESVVCNPANSTLASAKPAERANTFENLAMAVEDQRSSVPKGASCTVNSDSDVEDLSQASSASDSSSTSECFSLAEDKTLPN</sequence>
<evidence type="ECO:0000256" key="5">
    <source>
        <dbReference type="SAM" id="Coils"/>
    </source>
</evidence>
<dbReference type="Proteomes" id="UP000826234">
    <property type="component" value="Unassembled WGS sequence"/>
</dbReference>
<dbReference type="InterPro" id="IPR027370">
    <property type="entry name" value="Znf-RING_euk"/>
</dbReference>
<dbReference type="InterPro" id="IPR013083">
    <property type="entry name" value="Znf_RING/FYVE/PHD"/>
</dbReference>
<evidence type="ECO:0000259" key="8">
    <source>
        <dbReference type="PROSITE" id="PS50119"/>
    </source>
</evidence>
<protein>
    <recommendedName>
        <fullName evidence="11">RING-type domain-containing protein</fullName>
    </recommendedName>
</protein>
<evidence type="ECO:0000256" key="1">
    <source>
        <dbReference type="ARBA" id="ARBA00022723"/>
    </source>
</evidence>
<dbReference type="InterPro" id="IPR000315">
    <property type="entry name" value="Znf_B-box"/>
</dbReference>
<evidence type="ECO:0000313" key="10">
    <source>
        <dbReference type="Proteomes" id="UP000826234"/>
    </source>
</evidence>
<keyword evidence="2 4" id="KW-0863">Zinc-finger</keyword>
<keyword evidence="10" id="KW-1185">Reference proteome</keyword>
<proteinExistence type="predicted"/>
<feature type="domain" description="B box-type" evidence="8">
    <location>
        <begin position="113"/>
        <end position="147"/>
    </location>
</feature>
<dbReference type="Pfam" id="PF13445">
    <property type="entry name" value="zf-RING_UBOX"/>
    <property type="match status" value="1"/>
</dbReference>
<evidence type="ECO:0000256" key="2">
    <source>
        <dbReference type="ARBA" id="ARBA00022771"/>
    </source>
</evidence>
<feature type="region of interest" description="Disordered" evidence="6">
    <location>
        <begin position="867"/>
        <end position="916"/>
    </location>
</feature>
<evidence type="ECO:0000256" key="6">
    <source>
        <dbReference type="SAM" id="MobiDB-lite"/>
    </source>
</evidence>
<evidence type="ECO:0000259" key="7">
    <source>
        <dbReference type="PROSITE" id="PS50089"/>
    </source>
</evidence>
<reference evidence="9 10" key="1">
    <citation type="journal article" date="2022" name="Gigascience">
        <title>A chromosome-level genome assembly and annotation of the desert horned lizard, Phrynosoma platyrhinos, provides insight into chromosomal rearrangements among reptiles.</title>
        <authorList>
            <person name="Koochekian N."/>
            <person name="Ascanio A."/>
            <person name="Farleigh K."/>
            <person name="Card D.C."/>
            <person name="Schield D.R."/>
            <person name="Castoe T.A."/>
            <person name="Jezkova T."/>
        </authorList>
    </citation>
    <scope>NUCLEOTIDE SEQUENCE [LARGE SCALE GENOMIC DNA]</scope>
    <source>
        <strain evidence="9">NK-2021</strain>
    </source>
</reference>
<dbReference type="PANTHER" id="PTHR24103">
    <property type="entry name" value="E3 UBIQUITIN-PROTEIN LIGASE TRIM"/>
    <property type="match status" value="1"/>
</dbReference>
<evidence type="ECO:0000256" key="3">
    <source>
        <dbReference type="ARBA" id="ARBA00022833"/>
    </source>
</evidence>
<dbReference type="SMART" id="SM00184">
    <property type="entry name" value="RING"/>
    <property type="match status" value="1"/>
</dbReference>
<keyword evidence="5" id="KW-0175">Coiled coil</keyword>
<dbReference type="Gene3D" id="3.30.160.60">
    <property type="entry name" value="Classic Zinc Finger"/>
    <property type="match status" value="1"/>
</dbReference>
<feature type="coiled-coil region" evidence="5">
    <location>
        <begin position="203"/>
        <end position="241"/>
    </location>
</feature>
<dbReference type="PROSITE" id="PS50089">
    <property type="entry name" value="ZF_RING_2"/>
    <property type="match status" value="1"/>
</dbReference>
<name>A0ABQ7SFI5_PHRPL</name>